<feature type="domain" description="SHSP" evidence="3">
    <location>
        <begin position="29"/>
        <end position="138"/>
    </location>
</feature>
<dbReference type="Proteomes" id="UP000622362">
    <property type="component" value="Unassembled WGS sequence"/>
</dbReference>
<dbReference type="InterPro" id="IPR031107">
    <property type="entry name" value="Small_HSP"/>
</dbReference>
<dbReference type="PANTHER" id="PTHR11527">
    <property type="entry name" value="HEAT-SHOCK PROTEIN 20 FAMILY MEMBER"/>
    <property type="match status" value="1"/>
</dbReference>
<evidence type="ECO:0000256" key="1">
    <source>
        <dbReference type="PROSITE-ProRule" id="PRU00285"/>
    </source>
</evidence>
<comment type="caution">
    <text evidence="4">The sequence shown here is derived from an EMBL/GenBank/DDBJ whole genome shotgun (WGS) entry which is preliminary data.</text>
</comment>
<comment type="similarity">
    <text evidence="1 2">Belongs to the small heat shock protein (HSP20) family.</text>
</comment>
<evidence type="ECO:0000256" key="2">
    <source>
        <dbReference type="RuleBase" id="RU003616"/>
    </source>
</evidence>
<dbReference type="InterPro" id="IPR002068">
    <property type="entry name" value="A-crystallin/Hsp20_dom"/>
</dbReference>
<dbReference type="PROSITE" id="PS01031">
    <property type="entry name" value="SHSP"/>
    <property type="match status" value="1"/>
</dbReference>
<dbReference type="SUPFAM" id="SSF49764">
    <property type="entry name" value="HSP20-like chaperones"/>
    <property type="match status" value="1"/>
</dbReference>
<evidence type="ECO:0000313" key="5">
    <source>
        <dbReference type="Proteomes" id="UP000622362"/>
    </source>
</evidence>
<proteinExistence type="inferred from homology"/>
<gene>
    <name evidence="4" type="ORF">I3V53_12515</name>
</gene>
<dbReference type="Gene3D" id="2.60.40.790">
    <property type="match status" value="1"/>
</dbReference>
<sequence length="138" mass="15975">MNNREFFDQAIFKNNPRDVFRDLGEQVFNQFSTKSFPTNVYSQKNQYVLEAELPGVKKQDIHLKYEHATLTIKVIKQVSEQTGSVQLSERSSGELVRRFEFEDINKDQIKASYEDGVLVVILPKKINEEDEGTTITVE</sequence>
<name>A0A8I0WB10_STAEP</name>
<accession>A0A8I0WB10</accession>
<dbReference type="AlphaFoldDB" id="A0A8I0WB10"/>
<evidence type="ECO:0000259" key="3">
    <source>
        <dbReference type="PROSITE" id="PS01031"/>
    </source>
</evidence>
<dbReference type="RefSeq" id="WP_049382388.1">
    <property type="nucleotide sequence ID" value="NZ_JADPYN010000054.1"/>
</dbReference>
<protein>
    <submittedName>
        <fullName evidence="4">Hsp20 family protein</fullName>
    </submittedName>
</protein>
<dbReference type="EMBL" id="JADPYN010000054">
    <property type="protein sequence ID" value="MBF9304860.1"/>
    <property type="molecule type" value="Genomic_DNA"/>
</dbReference>
<organism evidence="4 5">
    <name type="scientific">Staphylococcus epidermidis</name>
    <dbReference type="NCBI Taxonomy" id="1282"/>
    <lineage>
        <taxon>Bacteria</taxon>
        <taxon>Bacillati</taxon>
        <taxon>Bacillota</taxon>
        <taxon>Bacilli</taxon>
        <taxon>Bacillales</taxon>
        <taxon>Staphylococcaceae</taxon>
        <taxon>Staphylococcus</taxon>
    </lineage>
</organism>
<evidence type="ECO:0000313" key="4">
    <source>
        <dbReference type="EMBL" id="MBF9304860.1"/>
    </source>
</evidence>
<reference evidence="4" key="1">
    <citation type="submission" date="2020-11" db="EMBL/GenBank/DDBJ databases">
        <title>Molecular epidemiology and genomic profiles of multidrug-resistant bacteria collected from clinical sources in South Africa.</title>
        <authorList>
            <person name="Asante J."/>
            <person name="Amoako D.G."/>
        </authorList>
    </citation>
    <scope>NUCLEOTIDE SEQUENCE</scope>
    <source>
        <strain evidence="4">C68</strain>
    </source>
</reference>
<dbReference type="Pfam" id="PF00011">
    <property type="entry name" value="HSP20"/>
    <property type="match status" value="1"/>
</dbReference>
<dbReference type="InterPro" id="IPR008978">
    <property type="entry name" value="HSP20-like_chaperone"/>
</dbReference>